<evidence type="ECO:0000313" key="3">
    <source>
        <dbReference type="Proteomes" id="UP001198862"/>
    </source>
</evidence>
<sequence>MSGGRYPIVLPREALDALLEDAAERGARKALTGIGLGDDKAPEHIRGLRDLFNMYRTVRDGALKQIGQGLALVLIGALVFFASTKLPGK</sequence>
<evidence type="ECO:0000313" key="2">
    <source>
        <dbReference type="EMBL" id="MCC8432295.1"/>
    </source>
</evidence>
<comment type="caution">
    <text evidence="2">The sequence shown here is derived from an EMBL/GenBank/DDBJ whole genome shotgun (WGS) entry which is preliminary data.</text>
</comment>
<dbReference type="InterPro" id="IPR046130">
    <property type="entry name" value="DUF6127"/>
</dbReference>
<dbReference type="RefSeq" id="WP_230553716.1">
    <property type="nucleotide sequence ID" value="NZ_JAJISD010000014.1"/>
</dbReference>
<keyword evidence="3" id="KW-1185">Reference proteome</keyword>
<proteinExistence type="predicted"/>
<keyword evidence="1" id="KW-0472">Membrane</keyword>
<organism evidence="2 3">
    <name type="scientific">Reyranella aquatilis</name>
    <dbReference type="NCBI Taxonomy" id="2035356"/>
    <lineage>
        <taxon>Bacteria</taxon>
        <taxon>Pseudomonadati</taxon>
        <taxon>Pseudomonadota</taxon>
        <taxon>Alphaproteobacteria</taxon>
        <taxon>Hyphomicrobiales</taxon>
        <taxon>Reyranellaceae</taxon>
        <taxon>Reyranella</taxon>
    </lineage>
</organism>
<reference evidence="2 3" key="1">
    <citation type="submission" date="2021-11" db="EMBL/GenBank/DDBJ databases">
        <authorList>
            <person name="Lee D.-H."/>
            <person name="Kim S.-B."/>
        </authorList>
    </citation>
    <scope>NUCLEOTIDE SEQUENCE [LARGE SCALE GENOMIC DNA]</scope>
    <source>
        <strain evidence="2 3">KCTC 52223</strain>
    </source>
</reference>
<keyword evidence="1" id="KW-1133">Transmembrane helix</keyword>
<name>A0ABS8L1S2_9HYPH</name>
<feature type="transmembrane region" description="Helical" evidence="1">
    <location>
        <begin position="66"/>
        <end position="84"/>
    </location>
</feature>
<dbReference type="Proteomes" id="UP001198862">
    <property type="component" value="Unassembled WGS sequence"/>
</dbReference>
<keyword evidence="1" id="KW-0812">Transmembrane</keyword>
<dbReference type="EMBL" id="JAJISD010000014">
    <property type="protein sequence ID" value="MCC8432295.1"/>
    <property type="molecule type" value="Genomic_DNA"/>
</dbReference>
<evidence type="ECO:0000256" key="1">
    <source>
        <dbReference type="SAM" id="Phobius"/>
    </source>
</evidence>
<gene>
    <name evidence="2" type="ORF">LJ725_25250</name>
</gene>
<accession>A0ABS8L1S2</accession>
<protein>
    <submittedName>
        <fullName evidence="2">DUF6127 family protein</fullName>
    </submittedName>
</protein>
<dbReference type="Pfam" id="PF19622">
    <property type="entry name" value="DUF6127"/>
    <property type="match status" value="1"/>
</dbReference>